<dbReference type="PROSITE" id="PS50056">
    <property type="entry name" value="TYR_PHOSPHATASE_2"/>
    <property type="match status" value="1"/>
</dbReference>
<accession>A0A443SDT9</accession>
<dbReference type="SMART" id="SM00195">
    <property type="entry name" value="DSPc"/>
    <property type="match status" value="1"/>
</dbReference>
<dbReference type="AlphaFoldDB" id="A0A443SDT9"/>
<dbReference type="OrthoDB" id="426001at2759"/>
<dbReference type="PROSITE" id="PS50054">
    <property type="entry name" value="TYR_PHOSPHATASE_DUAL"/>
    <property type="match status" value="1"/>
</dbReference>
<feature type="domain" description="Tyrosine specific protein phosphatases" evidence="3">
    <location>
        <begin position="114"/>
        <end position="175"/>
    </location>
</feature>
<feature type="domain" description="Tyrosine-protein phosphatase" evidence="2">
    <location>
        <begin position="49"/>
        <end position="197"/>
    </location>
</feature>
<dbReference type="Proteomes" id="UP000288716">
    <property type="component" value="Unassembled WGS sequence"/>
</dbReference>
<dbReference type="VEuPathDB" id="VectorBase:LDEU006355"/>
<dbReference type="GO" id="GO:1990444">
    <property type="term" value="F:F-box domain binding"/>
    <property type="evidence" value="ECO:0007669"/>
    <property type="project" value="TreeGrafter"/>
</dbReference>
<evidence type="ECO:0000313" key="5">
    <source>
        <dbReference type="Proteomes" id="UP000288716"/>
    </source>
</evidence>
<evidence type="ECO:0000259" key="2">
    <source>
        <dbReference type="PROSITE" id="PS50054"/>
    </source>
</evidence>
<dbReference type="GO" id="GO:0005737">
    <property type="term" value="C:cytoplasm"/>
    <property type="evidence" value="ECO:0007669"/>
    <property type="project" value="TreeGrafter"/>
</dbReference>
<dbReference type="GO" id="GO:0070372">
    <property type="term" value="P:regulation of ERK1 and ERK2 cascade"/>
    <property type="evidence" value="ECO:0007669"/>
    <property type="project" value="TreeGrafter"/>
</dbReference>
<reference evidence="4 5" key="1">
    <citation type="journal article" date="2018" name="Gigascience">
        <title>Genomes of trombidid mites reveal novel predicted allergens and laterally-transferred genes associated with secondary metabolism.</title>
        <authorList>
            <person name="Dong X."/>
            <person name="Chaisiri K."/>
            <person name="Xia D."/>
            <person name="Armstrong S.D."/>
            <person name="Fang Y."/>
            <person name="Donnelly M.J."/>
            <person name="Kadowaki T."/>
            <person name="McGarry J.W."/>
            <person name="Darby A.C."/>
            <person name="Makepeace B.L."/>
        </authorList>
    </citation>
    <scope>NUCLEOTIDE SEQUENCE [LARGE SCALE GENOMIC DNA]</scope>
    <source>
        <strain evidence="4">UoL-UT</strain>
    </source>
</reference>
<evidence type="ECO:0000259" key="3">
    <source>
        <dbReference type="PROSITE" id="PS50056"/>
    </source>
</evidence>
<dbReference type="PANTHER" id="PTHR46588">
    <property type="entry name" value="SERINE/THREONINE/TYROSINE-INTERACTING PROTEIN"/>
    <property type="match status" value="1"/>
</dbReference>
<sequence>METDVRPVDFPISADDLRPGFGIPLVSTDTQFLLNIVLQQEWEYQMRREMQEIIPGLFLGPYAAAMKTKQEDLIKHGITHILCVRQNCESNVIKTNFPGVFEYKIVEIADSPTEKIIPVFDEAREFIGNCLRKGGKVLVHGNAGISRSAALVIAYVMEHCNFSSQDALRCVQKKRFCIYPNEGFRRQLLEYEPILKARLAQRLTGVYN</sequence>
<dbReference type="InterPro" id="IPR000387">
    <property type="entry name" value="Tyr_Pase_dom"/>
</dbReference>
<dbReference type="GO" id="GO:0005654">
    <property type="term" value="C:nucleoplasm"/>
    <property type="evidence" value="ECO:0007669"/>
    <property type="project" value="TreeGrafter"/>
</dbReference>
<comment type="similarity">
    <text evidence="1">Belongs to the protein-tyrosine phosphatase family. Non-receptor class subfamily.</text>
</comment>
<dbReference type="Pfam" id="PF00782">
    <property type="entry name" value="DSPc"/>
    <property type="match status" value="1"/>
</dbReference>
<dbReference type="Gene3D" id="3.90.190.10">
    <property type="entry name" value="Protein tyrosine phosphatase superfamily"/>
    <property type="match status" value="1"/>
</dbReference>
<dbReference type="SUPFAM" id="SSF52799">
    <property type="entry name" value="(Phosphotyrosine protein) phosphatases II"/>
    <property type="match status" value="1"/>
</dbReference>
<dbReference type="InterPro" id="IPR029021">
    <property type="entry name" value="Prot-tyrosine_phosphatase-like"/>
</dbReference>
<evidence type="ECO:0000256" key="1">
    <source>
        <dbReference type="ARBA" id="ARBA00009649"/>
    </source>
</evidence>
<gene>
    <name evidence="4" type="ORF">B4U80_10793</name>
</gene>
<organism evidence="4 5">
    <name type="scientific">Leptotrombidium deliense</name>
    <dbReference type="NCBI Taxonomy" id="299467"/>
    <lineage>
        <taxon>Eukaryota</taxon>
        <taxon>Metazoa</taxon>
        <taxon>Ecdysozoa</taxon>
        <taxon>Arthropoda</taxon>
        <taxon>Chelicerata</taxon>
        <taxon>Arachnida</taxon>
        <taxon>Acari</taxon>
        <taxon>Acariformes</taxon>
        <taxon>Trombidiformes</taxon>
        <taxon>Prostigmata</taxon>
        <taxon>Anystina</taxon>
        <taxon>Parasitengona</taxon>
        <taxon>Trombiculoidea</taxon>
        <taxon>Trombiculidae</taxon>
        <taxon>Leptotrombidium</taxon>
    </lineage>
</organism>
<dbReference type="GO" id="GO:0062026">
    <property type="term" value="P:negative regulation of SCF-dependent proteasomal ubiquitin-dependent catabolic process"/>
    <property type="evidence" value="ECO:0007669"/>
    <property type="project" value="TreeGrafter"/>
</dbReference>
<dbReference type="FunFam" id="3.90.190.10:FF:000036">
    <property type="entry name" value="Serine/threonine/tyrosine-interacting protein a"/>
    <property type="match status" value="1"/>
</dbReference>
<proteinExistence type="inferred from homology"/>
<dbReference type="EMBL" id="NCKV01003472">
    <property type="protein sequence ID" value="RWS25686.1"/>
    <property type="molecule type" value="Genomic_DNA"/>
</dbReference>
<dbReference type="InterPro" id="IPR052449">
    <property type="entry name" value="STYX-Interacting_Phosphatase"/>
</dbReference>
<dbReference type="InterPro" id="IPR000340">
    <property type="entry name" value="Dual-sp_phosphatase_cat-dom"/>
</dbReference>
<dbReference type="InterPro" id="IPR020422">
    <property type="entry name" value="TYR_PHOSPHATASE_DUAL_dom"/>
</dbReference>
<protein>
    <submittedName>
        <fullName evidence="4">Serine/threonine/tyrosine-interacting protein-like isoform X2</fullName>
    </submittedName>
</protein>
<keyword evidence="5" id="KW-1185">Reference proteome</keyword>
<dbReference type="STRING" id="299467.A0A443SDT9"/>
<comment type="caution">
    <text evidence="4">The sequence shown here is derived from an EMBL/GenBank/DDBJ whole genome shotgun (WGS) entry which is preliminary data.</text>
</comment>
<evidence type="ECO:0000313" key="4">
    <source>
        <dbReference type="EMBL" id="RWS25686.1"/>
    </source>
</evidence>
<name>A0A443SDT9_9ACAR</name>
<dbReference type="PANTHER" id="PTHR46588:SF1">
    <property type="entry name" value="SERINE_THREONINE_TYROSINE-INTERACTING PROTEIN"/>
    <property type="match status" value="1"/>
</dbReference>